<reference evidence="3" key="1">
    <citation type="journal article" date="2020" name="Stud. Mycol.">
        <title>101 Dothideomycetes genomes: a test case for predicting lifestyles and emergence of pathogens.</title>
        <authorList>
            <person name="Haridas S."/>
            <person name="Albert R."/>
            <person name="Binder M."/>
            <person name="Bloem J."/>
            <person name="Labutti K."/>
            <person name="Salamov A."/>
            <person name="Andreopoulos B."/>
            <person name="Baker S."/>
            <person name="Barry K."/>
            <person name="Bills G."/>
            <person name="Bluhm B."/>
            <person name="Cannon C."/>
            <person name="Castanera R."/>
            <person name="Culley D."/>
            <person name="Daum C."/>
            <person name="Ezra D."/>
            <person name="Gonzalez J."/>
            <person name="Henrissat B."/>
            <person name="Kuo A."/>
            <person name="Liang C."/>
            <person name="Lipzen A."/>
            <person name="Lutzoni F."/>
            <person name="Magnuson J."/>
            <person name="Mondo S."/>
            <person name="Nolan M."/>
            <person name="Ohm R."/>
            <person name="Pangilinan J."/>
            <person name="Park H.-J."/>
            <person name="Ramirez L."/>
            <person name="Alfaro M."/>
            <person name="Sun H."/>
            <person name="Tritt A."/>
            <person name="Yoshinaga Y."/>
            <person name="Zwiers L.-H."/>
            <person name="Turgeon B."/>
            <person name="Goodwin S."/>
            <person name="Spatafora J."/>
            <person name="Crous P."/>
            <person name="Grigoriev I."/>
        </authorList>
    </citation>
    <scope>NUCLEOTIDE SEQUENCE</scope>
    <source>
        <strain evidence="3">CBS 627.86</strain>
    </source>
</reference>
<evidence type="ECO:0000313" key="3">
    <source>
        <dbReference type="EMBL" id="KAF2114480.1"/>
    </source>
</evidence>
<feature type="region of interest" description="Disordered" evidence="1">
    <location>
        <begin position="481"/>
        <end position="580"/>
    </location>
</feature>
<feature type="compositionally biased region" description="Basic and acidic residues" evidence="1">
    <location>
        <begin position="336"/>
        <end position="359"/>
    </location>
</feature>
<dbReference type="AlphaFoldDB" id="A0A6A5Z4X9"/>
<feature type="compositionally biased region" description="Basic and acidic residues" evidence="1">
    <location>
        <begin position="559"/>
        <end position="568"/>
    </location>
</feature>
<dbReference type="PROSITE" id="PS50076">
    <property type="entry name" value="DNAJ_2"/>
    <property type="match status" value="1"/>
</dbReference>
<feature type="compositionally biased region" description="Basic and acidic residues" evidence="1">
    <location>
        <begin position="206"/>
        <end position="256"/>
    </location>
</feature>
<feature type="compositionally biased region" description="Basic and acidic residues" evidence="1">
    <location>
        <begin position="278"/>
        <end position="294"/>
    </location>
</feature>
<gene>
    <name evidence="3" type="ORF">BDV96DRAFT_600447</name>
</gene>
<dbReference type="InterPro" id="IPR050817">
    <property type="entry name" value="DjlA_DnaK_co-chaperone"/>
</dbReference>
<dbReference type="Proteomes" id="UP000799770">
    <property type="component" value="Unassembled WGS sequence"/>
</dbReference>
<dbReference type="InterPro" id="IPR001623">
    <property type="entry name" value="DnaJ_domain"/>
</dbReference>
<dbReference type="SUPFAM" id="SSF46565">
    <property type="entry name" value="Chaperone J-domain"/>
    <property type="match status" value="1"/>
</dbReference>
<name>A0A6A5Z4X9_9PLEO</name>
<accession>A0A6A5Z4X9</accession>
<feature type="compositionally biased region" description="Basic and acidic residues" evidence="1">
    <location>
        <begin position="163"/>
        <end position="199"/>
    </location>
</feature>
<feature type="compositionally biased region" description="Low complexity" evidence="1">
    <location>
        <begin position="435"/>
        <end position="453"/>
    </location>
</feature>
<dbReference type="PANTHER" id="PTHR24074">
    <property type="entry name" value="CO-CHAPERONE PROTEIN DJLA"/>
    <property type="match status" value="1"/>
</dbReference>
<sequence length="619" mass="69847">MATPLPPDPYAALGVSRNADSATIKSAYRKLALKCHPDKVTDESLKAQKQEEFHKIQQAYELIGEEEKRAIYDAEVKLDQLRREKLSRSAGSGPSVEVRTAGYGVRTQAPAGAAASMDARGPSRYDVPKSSSRYADDYYEKTRSRAHDTYDPYPKHSSTSRTTRTEREKDSRSSRTTSDRTRSDEKKSRDKDERRERTGKYGAFVHMEDESSSGDDKVRFEGGYRRRNEEEEARKKAAEARRRADEARTRPYDHEPRKHRSSDDDDLRKYKMSSQESEAMHHIGRTKYEADRPSPSRTTSSRDVPQYYVRKSDRPEAVRRSSAQRKDRPSSSGRESLSERIKERLPEIVEWGNHEERKVPSMPHAKSSPAEIHVPRATPQRSYTTEPAARDSRRGETSPTPAVRRADTMPHVSSSSSRRKEATVPRQSGLRNAETTGDSGYSSSSPPLPSYGTAPPTTRKLYYPTTGGGVSLRAEDVAVANGHRTVFREPERARATSPTPIGRPPMGPNRPAEASSQRSATVNIPPPPPLGRSATTLSPGRGREEERGRSRKNLYGEIPARDPIRENRQPANYSPDRVAYAKKYGPEDIRWTRGRDPTAKDREYDYVKPSMQRSTTYAY</sequence>
<dbReference type="SMART" id="SM00271">
    <property type="entry name" value="DnaJ"/>
    <property type="match status" value="1"/>
</dbReference>
<proteinExistence type="predicted"/>
<dbReference type="EMBL" id="ML977325">
    <property type="protein sequence ID" value="KAF2114480.1"/>
    <property type="molecule type" value="Genomic_DNA"/>
</dbReference>
<dbReference type="Gene3D" id="1.10.287.110">
    <property type="entry name" value="DnaJ domain"/>
    <property type="match status" value="1"/>
</dbReference>
<dbReference type="Pfam" id="PF00226">
    <property type="entry name" value="DnaJ"/>
    <property type="match status" value="1"/>
</dbReference>
<keyword evidence="4" id="KW-1185">Reference proteome</keyword>
<feature type="compositionally biased region" description="Basic and acidic residues" evidence="1">
    <location>
        <begin position="134"/>
        <end position="154"/>
    </location>
</feature>
<feature type="compositionally biased region" description="Basic and acidic residues" evidence="1">
    <location>
        <begin position="310"/>
        <end position="329"/>
    </location>
</feature>
<evidence type="ECO:0000313" key="4">
    <source>
        <dbReference type="Proteomes" id="UP000799770"/>
    </source>
</evidence>
<dbReference type="OrthoDB" id="10250354at2759"/>
<dbReference type="InterPro" id="IPR036869">
    <property type="entry name" value="J_dom_sf"/>
</dbReference>
<feature type="region of interest" description="Disordered" evidence="1">
    <location>
        <begin position="84"/>
        <end position="469"/>
    </location>
</feature>
<organism evidence="3 4">
    <name type="scientific">Lophiotrema nucula</name>
    <dbReference type="NCBI Taxonomy" id="690887"/>
    <lineage>
        <taxon>Eukaryota</taxon>
        <taxon>Fungi</taxon>
        <taxon>Dikarya</taxon>
        <taxon>Ascomycota</taxon>
        <taxon>Pezizomycotina</taxon>
        <taxon>Dothideomycetes</taxon>
        <taxon>Pleosporomycetidae</taxon>
        <taxon>Pleosporales</taxon>
        <taxon>Lophiotremataceae</taxon>
        <taxon>Lophiotrema</taxon>
    </lineage>
</organism>
<dbReference type="PRINTS" id="PR00625">
    <property type="entry name" value="JDOMAIN"/>
</dbReference>
<feature type="compositionally biased region" description="Polar residues" evidence="1">
    <location>
        <begin position="425"/>
        <end position="434"/>
    </location>
</feature>
<feature type="domain" description="J" evidence="2">
    <location>
        <begin position="8"/>
        <end position="76"/>
    </location>
</feature>
<dbReference type="CDD" id="cd06257">
    <property type="entry name" value="DnaJ"/>
    <property type="match status" value="1"/>
</dbReference>
<protein>
    <recommendedName>
        <fullName evidence="2">J domain-containing protein</fullName>
    </recommendedName>
</protein>
<evidence type="ECO:0000256" key="1">
    <source>
        <dbReference type="SAM" id="MobiDB-lite"/>
    </source>
</evidence>
<evidence type="ECO:0000259" key="2">
    <source>
        <dbReference type="PROSITE" id="PS50076"/>
    </source>
</evidence>